<organism evidence="1 2">
    <name type="scientific">Candidatus Raskinella chloraquaticus</name>
    <dbReference type="NCBI Taxonomy" id="1951219"/>
    <lineage>
        <taxon>Bacteria</taxon>
        <taxon>Pseudomonadati</taxon>
        <taxon>Pseudomonadota</taxon>
        <taxon>Alphaproteobacteria</taxon>
        <taxon>Hyphomicrobiales</taxon>
        <taxon>Phreatobacteraceae</taxon>
        <taxon>Candidatus Raskinella</taxon>
    </lineage>
</organism>
<proteinExistence type="predicted"/>
<evidence type="ECO:0000313" key="2">
    <source>
        <dbReference type="Proteomes" id="UP000192872"/>
    </source>
</evidence>
<protein>
    <submittedName>
        <fullName evidence="1">Uncharacterized protein</fullName>
    </submittedName>
</protein>
<gene>
    <name evidence="1" type="ORF">A4S15_11525</name>
</gene>
<accession>A0A1W9HVL2</accession>
<reference evidence="1 2" key="1">
    <citation type="journal article" date="2017" name="Water Res.">
        <title>Comammox in drinking water systems.</title>
        <authorList>
            <person name="Wang Y."/>
            <person name="Ma L."/>
            <person name="Mao Y."/>
            <person name="Jiang X."/>
            <person name="Xia Y."/>
            <person name="Yu K."/>
            <person name="Li B."/>
            <person name="Zhang T."/>
        </authorList>
    </citation>
    <scope>NUCLEOTIDE SEQUENCE [LARGE SCALE GENOMIC DNA]</scope>
    <source>
        <strain evidence="1">SG_bin8</strain>
    </source>
</reference>
<name>A0A1W9HVL2_9HYPH</name>
<dbReference type="Proteomes" id="UP000192872">
    <property type="component" value="Unassembled WGS sequence"/>
</dbReference>
<comment type="caution">
    <text evidence="1">The sequence shown here is derived from an EMBL/GenBank/DDBJ whole genome shotgun (WGS) entry which is preliminary data.</text>
</comment>
<dbReference type="EMBL" id="LWDL01000019">
    <property type="protein sequence ID" value="OQW51448.1"/>
    <property type="molecule type" value="Genomic_DNA"/>
</dbReference>
<dbReference type="AlphaFoldDB" id="A0A1W9HVL2"/>
<sequence length="162" mass="17564">MQGLCGLAAIAVTTVTVAELAPVEASMMRPAFFAGKWAADSQMCNSASAYVELMPNRFKYASAVNKMTGKITYHQSKANVVEVGINDPALVAKITLVREADDSLALEASHIAMRDLSDAEWKRLTRMSNGMITRASVESKMAHFKAEMASYPTRIVRCSAKA</sequence>
<evidence type="ECO:0000313" key="1">
    <source>
        <dbReference type="EMBL" id="OQW51448.1"/>
    </source>
</evidence>